<dbReference type="Pfam" id="PF00753">
    <property type="entry name" value="Lactamase_B"/>
    <property type="match status" value="1"/>
</dbReference>
<dbReference type="Proteomes" id="UP000293398">
    <property type="component" value="Unassembled WGS sequence"/>
</dbReference>
<gene>
    <name evidence="7" type="ORF">EV681_0194</name>
</gene>
<dbReference type="PANTHER" id="PTHR42978:SF6">
    <property type="entry name" value="QUORUM-QUENCHING LACTONASE YTNP-RELATED"/>
    <property type="match status" value="1"/>
</dbReference>
<protein>
    <submittedName>
        <fullName evidence="7">Metallo-beta-lactamase superfamily protein</fullName>
    </submittedName>
</protein>
<keyword evidence="3" id="KW-0378">Hydrolase</keyword>
<dbReference type="RefSeq" id="WP_128393502.1">
    <property type="nucleotide sequence ID" value="NZ_SHKO01000001.1"/>
</dbReference>
<feature type="domain" description="Metallo-beta-lactamase" evidence="6">
    <location>
        <begin position="97"/>
        <end position="302"/>
    </location>
</feature>
<dbReference type="SUPFAM" id="SSF56281">
    <property type="entry name" value="Metallo-hydrolase/oxidoreductase"/>
    <property type="match status" value="1"/>
</dbReference>
<evidence type="ECO:0000256" key="4">
    <source>
        <dbReference type="ARBA" id="ARBA00022833"/>
    </source>
</evidence>
<evidence type="ECO:0000256" key="1">
    <source>
        <dbReference type="ARBA" id="ARBA00007749"/>
    </source>
</evidence>
<sequence length="332" mass="35346">MSRITPLLFSGVLAIASVIALPALALPASAQAAPVAKTATYKQVADAYSMPLGNLTITAISDGTVPQDLYQLLIGPSHSHIDNLLSKAFLANPVEASINAFVIRDGERIILVDTGSGELFGPGFGGKLYDSLASVGIKSEQVTDVLITHIHTDHTGGLVQNGKPAFPNATVHVGAPDLAFFLDAGNAKKTGYDDKYFAEAIKTIGVYEKLGKVKTFDDGQTVLPGVKATIHPGHTPGSAFFTVSSQDQSMVFVGDIVHVESLQFPEPDIAIVYDLKPEDAISVRKNAFSDFSGKRQLIAAPHLPFPGIGHVRSEAKNSFSWHPVEYRNRASD</sequence>
<keyword evidence="4" id="KW-0862">Zinc</keyword>
<evidence type="ECO:0000256" key="5">
    <source>
        <dbReference type="SAM" id="SignalP"/>
    </source>
</evidence>
<dbReference type="SMART" id="SM00849">
    <property type="entry name" value="Lactamase_B"/>
    <property type="match status" value="1"/>
</dbReference>
<name>A0A4Q7VQB8_9BURK</name>
<comment type="similarity">
    <text evidence="1">Belongs to the metallo-beta-lactamase superfamily.</text>
</comment>
<proteinExistence type="inferred from homology"/>
<dbReference type="AlphaFoldDB" id="A0A4Q7VQB8"/>
<feature type="signal peptide" evidence="5">
    <location>
        <begin position="1"/>
        <end position="32"/>
    </location>
</feature>
<dbReference type="InterPro" id="IPR001279">
    <property type="entry name" value="Metallo-B-lactamas"/>
</dbReference>
<dbReference type="OrthoDB" id="5443440at2"/>
<evidence type="ECO:0000259" key="6">
    <source>
        <dbReference type="SMART" id="SM00849"/>
    </source>
</evidence>
<dbReference type="CDD" id="cd07720">
    <property type="entry name" value="OPHC2-like_MBL-fold"/>
    <property type="match status" value="1"/>
</dbReference>
<evidence type="ECO:0000256" key="2">
    <source>
        <dbReference type="ARBA" id="ARBA00022723"/>
    </source>
</evidence>
<keyword evidence="8" id="KW-1185">Reference proteome</keyword>
<organism evidence="7 8">
    <name type="scientific">Advenella incenata</name>
    <dbReference type="NCBI Taxonomy" id="267800"/>
    <lineage>
        <taxon>Bacteria</taxon>
        <taxon>Pseudomonadati</taxon>
        <taxon>Pseudomonadota</taxon>
        <taxon>Betaproteobacteria</taxon>
        <taxon>Burkholderiales</taxon>
        <taxon>Alcaligenaceae</taxon>
    </lineage>
</organism>
<dbReference type="InterPro" id="IPR051013">
    <property type="entry name" value="MBL_superfamily_lactonases"/>
</dbReference>
<dbReference type="Gene3D" id="3.60.15.10">
    <property type="entry name" value="Ribonuclease Z/Hydroxyacylglutathione hydrolase-like"/>
    <property type="match status" value="1"/>
</dbReference>
<dbReference type="EMBL" id="SHKO01000001">
    <property type="protein sequence ID" value="RZT98417.1"/>
    <property type="molecule type" value="Genomic_DNA"/>
</dbReference>
<dbReference type="InterPro" id="IPR036866">
    <property type="entry name" value="RibonucZ/Hydroxyglut_hydro"/>
</dbReference>
<keyword evidence="2" id="KW-0479">Metal-binding</keyword>
<evidence type="ECO:0000256" key="3">
    <source>
        <dbReference type="ARBA" id="ARBA00022801"/>
    </source>
</evidence>
<evidence type="ECO:0000313" key="7">
    <source>
        <dbReference type="EMBL" id="RZT98417.1"/>
    </source>
</evidence>
<dbReference type="GO" id="GO:0046872">
    <property type="term" value="F:metal ion binding"/>
    <property type="evidence" value="ECO:0007669"/>
    <property type="project" value="UniProtKB-KW"/>
</dbReference>
<feature type="chain" id="PRO_5020458979" evidence="5">
    <location>
        <begin position="33"/>
        <end position="332"/>
    </location>
</feature>
<reference evidence="7 8" key="1">
    <citation type="submission" date="2019-02" db="EMBL/GenBank/DDBJ databases">
        <title>Genomic Encyclopedia of Type Strains, Phase IV (KMG-IV): sequencing the most valuable type-strain genomes for metagenomic binning, comparative biology and taxonomic classification.</title>
        <authorList>
            <person name="Goeker M."/>
        </authorList>
    </citation>
    <scope>NUCLEOTIDE SEQUENCE [LARGE SCALE GENOMIC DNA]</scope>
    <source>
        <strain evidence="7 8">DSM 23814</strain>
    </source>
</reference>
<dbReference type="GO" id="GO:0016787">
    <property type="term" value="F:hydrolase activity"/>
    <property type="evidence" value="ECO:0007669"/>
    <property type="project" value="UniProtKB-KW"/>
</dbReference>
<evidence type="ECO:0000313" key="8">
    <source>
        <dbReference type="Proteomes" id="UP000293398"/>
    </source>
</evidence>
<accession>A0A4Q7VQB8</accession>
<keyword evidence="5" id="KW-0732">Signal</keyword>
<comment type="caution">
    <text evidence="7">The sequence shown here is derived from an EMBL/GenBank/DDBJ whole genome shotgun (WGS) entry which is preliminary data.</text>
</comment>
<dbReference type="PANTHER" id="PTHR42978">
    <property type="entry name" value="QUORUM-QUENCHING LACTONASE YTNP-RELATED-RELATED"/>
    <property type="match status" value="1"/>
</dbReference>